<name>A0AAW8NJ62_9GAMM</name>
<dbReference type="AlphaFoldDB" id="A0AAW8NJ62"/>
<evidence type="ECO:0000313" key="5">
    <source>
        <dbReference type="Proteomes" id="UP001271263"/>
    </source>
</evidence>
<reference evidence="2" key="2">
    <citation type="submission" date="2022-11" db="EMBL/GenBank/DDBJ databases">
        <title>Prophages regulate Shewanella fidelis motility and biofilm formation: implications for gut colonization dynamics in Ciona robusta.</title>
        <authorList>
            <person name="Natarajan O."/>
            <person name="Gibboney S.L."/>
            <person name="Young M.N."/>
            <person name="Lim S.J."/>
            <person name="Pluta N."/>
            <person name="Atkinson C.G.F."/>
            <person name="Leigh B.A."/>
            <person name="Liberti A."/>
            <person name="Kees E."/>
            <person name="Breitbart M."/>
            <person name="Gralnick J."/>
            <person name="Dishaw L.J."/>
        </authorList>
    </citation>
    <scope>NUCLEOTIDE SEQUENCE</scope>
    <source>
        <strain evidence="2">3313</strain>
    </source>
</reference>
<comment type="caution">
    <text evidence="2">The sequence shown here is derived from an EMBL/GenBank/DDBJ whole genome shotgun (WGS) entry which is preliminary data.</text>
</comment>
<feature type="transmembrane region" description="Helical" evidence="1">
    <location>
        <begin position="28"/>
        <end position="49"/>
    </location>
</feature>
<evidence type="ECO:0000313" key="3">
    <source>
        <dbReference type="EMBL" id="MDW4824484.1"/>
    </source>
</evidence>
<dbReference type="Pfam" id="PF14316">
    <property type="entry name" value="DUF4381"/>
    <property type="match status" value="1"/>
</dbReference>
<evidence type="ECO:0000313" key="4">
    <source>
        <dbReference type="Proteomes" id="UP001259340"/>
    </source>
</evidence>
<dbReference type="RefSeq" id="WP_028768347.1">
    <property type="nucleotide sequence ID" value="NZ_JAPMLA010000003.1"/>
</dbReference>
<accession>A0AAW8NJ62</accession>
<protein>
    <submittedName>
        <fullName evidence="2">DUF4381 domain-containing protein</fullName>
    </submittedName>
</protein>
<gene>
    <name evidence="2" type="ORF">OS133_06535</name>
    <name evidence="3" type="ORF">OS134_10495</name>
</gene>
<dbReference type="EMBL" id="JAPMLE010000001">
    <property type="protein sequence ID" value="MDR8523343.1"/>
    <property type="molecule type" value="Genomic_DNA"/>
</dbReference>
<organism evidence="2 4">
    <name type="scientific">Shewanella fidelis</name>
    <dbReference type="NCBI Taxonomy" id="173509"/>
    <lineage>
        <taxon>Bacteria</taxon>
        <taxon>Pseudomonadati</taxon>
        <taxon>Pseudomonadota</taxon>
        <taxon>Gammaproteobacteria</taxon>
        <taxon>Alteromonadales</taxon>
        <taxon>Shewanellaceae</taxon>
        <taxon>Shewanella</taxon>
    </lineage>
</organism>
<dbReference type="InterPro" id="IPR025489">
    <property type="entry name" value="DUF4381"/>
</dbReference>
<reference evidence="3 5" key="1">
    <citation type="journal article" date="2022" name="bioRxiv">
        <title>Prophages regulate Shewanella fidelis 3313 motility and biofilm formation: implications for gut colonization dynamics in Ciona robusta.</title>
        <authorList>
            <person name="Natarajan O."/>
            <person name="Gibboney S.L."/>
            <person name="Young M.N."/>
            <person name="Lim S.J."/>
            <person name="Pluta N."/>
            <person name="Atkinson C.G."/>
            <person name="Leigh B.A."/>
            <person name="Liberti A."/>
            <person name="Kees E.D."/>
            <person name="Breitbart M."/>
            <person name="Gralnick J.A."/>
            <person name="Dishaw L.J."/>
        </authorList>
    </citation>
    <scope>NUCLEOTIDE SEQUENCE [LARGE SCALE GENOMIC DNA]</scope>
    <source>
        <strain evidence="3 5">JG4066</strain>
    </source>
</reference>
<evidence type="ECO:0000313" key="2">
    <source>
        <dbReference type="EMBL" id="MDR8523343.1"/>
    </source>
</evidence>
<dbReference type="Proteomes" id="UP001271263">
    <property type="component" value="Unassembled WGS sequence"/>
</dbReference>
<evidence type="ECO:0000256" key="1">
    <source>
        <dbReference type="SAM" id="Phobius"/>
    </source>
</evidence>
<dbReference type="Proteomes" id="UP001259340">
    <property type="component" value="Unassembled WGS sequence"/>
</dbReference>
<keyword evidence="5" id="KW-1185">Reference proteome</keyword>
<keyword evidence="1" id="KW-0472">Membrane</keyword>
<keyword evidence="1" id="KW-1133">Transmembrane helix</keyword>
<sequence>MTTQANPALAALQDIQTPVEIGAWPLAYGYWITLALIICSLGLITYWLIKRRQTHAAKNAALAELAALELQHEQFVDQVSSILKRAALSYSPRTQVAQLSGDNWYKWLNAQVSSPQNELCELLAKRFQANPFSDAEKSKLRASAQRWIKSALPLKKAAKSEESTC</sequence>
<keyword evidence="1" id="KW-0812">Transmembrane</keyword>
<proteinExistence type="predicted"/>
<dbReference type="EMBL" id="JAPMLD010000003">
    <property type="protein sequence ID" value="MDW4824484.1"/>
    <property type="molecule type" value="Genomic_DNA"/>
</dbReference>